<accession>A0A068NS53</accession>
<name>A0A068NS53_FIMGI</name>
<gene>
    <name evidence="2" type="ORF">OP10G_2804</name>
</gene>
<dbReference type="HOGENOM" id="CLU_1352946_0_0_0"/>
<protein>
    <submittedName>
        <fullName evidence="2">DNA binding domain-containing protein</fullName>
    </submittedName>
</protein>
<dbReference type="AlphaFoldDB" id="A0A068NS53"/>
<feature type="domain" description="Helix-turn-helix" evidence="1">
    <location>
        <begin position="147"/>
        <end position="196"/>
    </location>
</feature>
<dbReference type="RefSeq" id="WP_025225287.1">
    <property type="nucleotide sequence ID" value="NZ_CP007139.1"/>
</dbReference>
<dbReference type="SUPFAM" id="SSF46955">
    <property type="entry name" value="Putative DNA-binding domain"/>
    <property type="match status" value="1"/>
</dbReference>
<evidence type="ECO:0000313" key="3">
    <source>
        <dbReference type="Proteomes" id="UP000027982"/>
    </source>
</evidence>
<keyword evidence="3" id="KW-1185">Reference proteome</keyword>
<dbReference type="InterPro" id="IPR009061">
    <property type="entry name" value="DNA-bd_dom_put_sf"/>
</dbReference>
<dbReference type="InterPro" id="IPR041657">
    <property type="entry name" value="HTH_17"/>
</dbReference>
<dbReference type="Pfam" id="PF12728">
    <property type="entry name" value="HTH_17"/>
    <property type="match status" value="1"/>
</dbReference>
<sequence>MRTNNFDPLAYIESAFLDKEGERDEHVEGRDLDTLTIPSITDYLTGGRASISIVDPREDIPEAGEPEKRAKFRKTVMSAPRPRRSRKLEGDTEQTIDPELRTVWQALPKNVAFLCSFYDDSVTKNYYRGEFKETRQDLIRRLLDPELSLEETSRLLGVCPATVRRYTNRGWLAHHRTTGGQRRFRLSDVVKFVDEHGRFPEE</sequence>
<evidence type="ECO:0000259" key="1">
    <source>
        <dbReference type="Pfam" id="PF12728"/>
    </source>
</evidence>
<reference evidence="2 3" key="1">
    <citation type="journal article" date="2014" name="PLoS ONE">
        <title>The first complete genome sequence of the class fimbriimonadia in the phylum armatimonadetes.</title>
        <authorList>
            <person name="Hu Z.Y."/>
            <person name="Wang Y.Z."/>
            <person name="Im W.T."/>
            <person name="Wang S.Y."/>
            <person name="Zhao G.P."/>
            <person name="Zheng H.J."/>
            <person name="Quan Z.X."/>
        </authorList>
    </citation>
    <scope>NUCLEOTIDE SEQUENCE [LARGE SCALE GENOMIC DNA]</scope>
    <source>
        <strain evidence="2">Gsoil 348</strain>
    </source>
</reference>
<evidence type="ECO:0000313" key="2">
    <source>
        <dbReference type="EMBL" id="AIE86172.1"/>
    </source>
</evidence>
<dbReference type="Proteomes" id="UP000027982">
    <property type="component" value="Chromosome"/>
</dbReference>
<dbReference type="KEGG" id="fgi:OP10G_2804"/>
<proteinExistence type="predicted"/>
<dbReference type="EMBL" id="CP007139">
    <property type="protein sequence ID" value="AIE86172.1"/>
    <property type="molecule type" value="Genomic_DNA"/>
</dbReference>
<dbReference type="STRING" id="661478.OP10G_2804"/>
<organism evidence="2 3">
    <name type="scientific">Fimbriimonas ginsengisoli Gsoil 348</name>
    <dbReference type="NCBI Taxonomy" id="661478"/>
    <lineage>
        <taxon>Bacteria</taxon>
        <taxon>Bacillati</taxon>
        <taxon>Armatimonadota</taxon>
        <taxon>Fimbriimonadia</taxon>
        <taxon>Fimbriimonadales</taxon>
        <taxon>Fimbriimonadaceae</taxon>
        <taxon>Fimbriimonas</taxon>
    </lineage>
</organism>
<dbReference type="OrthoDB" id="271159at2"/>
<dbReference type="Gene3D" id="1.10.1660.10">
    <property type="match status" value="1"/>
</dbReference>